<protein>
    <submittedName>
        <fullName evidence="1">Uncharacterized protein</fullName>
    </submittedName>
</protein>
<dbReference type="EMBL" id="BMJC01000004">
    <property type="protein sequence ID" value="GGB14537.1"/>
    <property type="molecule type" value="Genomic_DNA"/>
</dbReference>
<reference evidence="1" key="2">
    <citation type="submission" date="2020-09" db="EMBL/GenBank/DDBJ databases">
        <authorList>
            <person name="Sun Q."/>
            <person name="Zhou Y."/>
        </authorList>
    </citation>
    <scope>NUCLEOTIDE SEQUENCE</scope>
    <source>
        <strain evidence="1">CGMCC 1.15448</strain>
    </source>
</reference>
<comment type="caution">
    <text evidence="1">The sequence shown here is derived from an EMBL/GenBank/DDBJ whole genome shotgun (WGS) entry which is preliminary data.</text>
</comment>
<gene>
    <name evidence="1" type="ORF">GCM10011511_42980</name>
</gene>
<sequence>MEQYLDSFNPTIEEVRRWGYEEDMYFIEQDEDLVLHSAEYISILMELSSDANCPKNMYCLSILTHFSQIQLANRKLSMIEDIYHHVNQYIKTTSIPVEKWKFDFLQLRELIIDPRSITEEQSDAIAFKLTVGDYNHREFKKLRILPSGFIEYLASTSSYKEYFYINPHTSFWKSSRYFPSSDMGLEDL</sequence>
<keyword evidence="2" id="KW-1185">Reference proteome</keyword>
<dbReference type="AlphaFoldDB" id="A0A8J2UGQ9"/>
<organism evidence="1 2">
    <name type="scientific">Puia dinghuensis</name>
    <dbReference type="NCBI Taxonomy" id="1792502"/>
    <lineage>
        <taxon>Bacteria</taxon>
        <taxon>Pseudomonadati</taxon>
        <taxon>Bacteroidota</taxon>
        <taxon>Chitinophagia</taxon>
        <taxon>Chitinophagales</taxon>
        <taxon>Chitinophagaceae</taxon>
        <taxon>Puia</taxon>
    </lineage>
</organism>
<evidence type="ECO:0000313" key="2">
    <source>
        <dbReference type="Proteomes" id="UP000607559"/>
    </source>
</evidence>
<accession>A0A8J2UGQ9</accession>
<evidence type="ECO:0000313" key="1">
    <source>
        <dbReference type="EMBL" id="GGB14537.1"/>
    </source>
</evidence>
<proteinExistence type="predicted"/>
<reference evidence="1" key="1">
    <citation type="journal article" date="2014" name="Int. J. Syst. Evol. Microbiol.">
        <title>Complete genome sequence of Corynebacterium casei LMG S-19264T (=DSM 44701T), isolated from a smear-ripened cheese.</title>
        <authorList>
            <consortium name="US DOE Joint Genome Institute (JGI-PGF)"/>
            <person name="Walter F."/>
            <person name="Albersmeier A."/>
            <person name="Kalinowski J."/>
            <person name="Ruckert C."/>
        </authorList>
    </citation>
    <scope>NUCLEOTIDE SEQUENCE</scope>
    <source>
        <strain evidence="1">CGMCC 1.15448</strain>
    </source>
</reference>
<dbReference type="Proteomes" id="UP000607559">
    <property type="component" value="Unassembled WGS sequence"/>
</dbReference>
<dbReference type="RefSeq" id="WP_188935602.1">
    <property type="nucleotide sequence ID" value="NZ_BMJC01000004.1"/>
</dbReference>
<name>A0A8J2UGQ9_9BACT</name>